<feature type="transmembrane region" description="Helical" evidence="7">
    <location>
        <begin position="190"/>
        <end position="211"/>
    </location>
</feature>
<comment type="similarity">
    <text evidence="2">Belongs to the acetate uptake transporter (AceTr) (TC 2.A.96) family.</text>
</comment>
<dbReference type="GO" id="GO:0005886">
    <property type="term" value="C:plasma membrane"/>
    <property type="evidence" value="ECO:0007669"/>
    <property type="project" value="TreeGrafter"/>
</dbReference>
<dbReference type="PANTHER" id="PTHR31123">
    <property type="entry name" value="ACCUMULATION OF DYADS PROTEIN 2-RELATED"/>
    <property type="match status" value="1"/>
</dbReference>
<keyword evidence="3 7" id="KW-0812">Transmembrane</keyword>
<comment type="caution">
    <text evidence="8">The sequence shown here is derived from an EMBL/GenBank/DDBJ whole genome shotgun (WGS) entry which is preliminary data.</text>
</comment>
<organism evidence="8 9">
    <name type="scientific">Pseudocercospora eumusae</name>
    <dbReference type="NCBI Taxonomy" id="321146"/>
    <lineage>
        <taxon>Eukaryota</taxon>
        <taxon>Fungi</taxon>
        <taxon>Dikarya</taxon>
        <taxon>Ascomycota</taxon>
        <taxon>Pezizomycotina</taxon>
        <taxon>Dothideomycetes</taxon>
        <taxon>Dothideomycetidae</taxon>
        <taxon>Mycosphaerellales</taxon>
        <taxon>Mycosphaerellaceae</taxon>
        <taxon>Pseudocercospora</taxon>
    </lineage>
</organism>
<sequence>MSKTSGTDIASQRHIENIPPHQHNYSSNPLTHVLSHDDKLLDAFDGAFQPGLYKPPNPKIANPAPLGLAGFALTTFILSCINLGTRGLMEPNIVVGPAYAYGGLIQLLAGMWEIGQNNTFGGTALSSYGGFWISIGVILTPGGFGIQSAYYDNNNNNKNPGDFHLAFGIYLFGWMIFTIMLWILTLKATLAFNALLLSVWLTFMLLGISYVRAHGSAEGMPDVTYTRAGGGTGIFAAFLAWYLMFSGMADSSNSFFVVPVFHFPWSEKGREARQAKTVDDDIAKAPLPFSEIENKLLSFPTPLTKTSSPNDAALTDPISSLYLHPAFEALLHILNQDLASAHFLVRHMQSEPEIEGMWMHGILHRIEGDVDNARAWYADVCETDVFERVWGKSSEEEKREAEADKDVVRTGKLPDQRKAREFLDCVEALRNGDANAKQELERDARREVETLLEWCKQKFGTEKKLDASEAWMQPGGDSDVGQKKQSMLTGGDGFRKF</sequence>
<dbReference type="AlphaFoldDB" id="A0A139HWD4"/>
<evidence type="ECO:0000313" key="9">
    <source>
        <dbReference type="Proteomes" id="UP000070133"/>
    </source>
</evidence>
<dbReference type="InterPro" id="IPR000791">
    <property type="entry name" value="Gpr1/Fun34/SatP-like"/>
</dbReference>
<dbReference type="PANTHER" id="PTHR31123:SF1">
    <property type="entry name" value="ACCUMULATION OF DYADS PROTEIN 2-RELATED"/>
    <property type="match status" value="1"/>
</dbReference>
<dbReference type="Pfam" id="PF01184">
    <property type="entry name" value="Gpr1_Fun34_YaaH"/>
    <property type="match status" value="1"/>
</dbReference>
<feature type="transmembrane region" description="Helical" evidence="7">
    <location>
        <begin position="132"/>
        <end position="151"/>
    </location>
</feature>
<dbReference type="EMBL" id="LFZN01000004">
    <property type="protein sequence ID" value="KXT06781.1"/>
    <property type="molecule type" value="Genomic_DNA"/>
</dbReference>
<keyword evidence="9" id="KW-1185">Reference proteome</keyword>
<feature type="transmembrane region" description="Helical" evidence="7">
    <location>
        <begin position="223"/>
        <end position="244"/>
    </location>
</feature>
<feature type="transmembrane region" description="Helical" evidence="7">
    <location>
        <begin position="93"/>
        <end position="112"/>
    </location>
</feature>
<dbReference type="InterPro" id="IPR047622">
    <property type="entry name" value="GPR1_FUN34_YAAH"/>
</dbReference>
<feature type="region of interest" description="Disordered" evidence="6">
    <location>
        <begin position="466"/>
        <end position="497"/>
    </location>
</feature>
<evidence type="ECO:0000256" key="7">
    <source>
        <dbReference type="SAM" id="Phobius"/>
    </source>
</evidence>
<protein>
    <submittedName>
        <fullName evidence="8">Uncharacterized protein</fullName>
    </submittedName>
</protein>
<dbReference type="InterPro" id="IPR051633">
    <property type="entry name" value="AceTr"/>
</dbReference>
<accession>A0A139HWD4</accession>
<evidence type="ECO:0000256" key="5">
    <source>
        <dbReference type="ARBA" id="ARBA00023136"/>
    </source>
</evidence>
<dbReference type="PROSITE" id="PS01114">
    <property type="entry name" value="GPR1_FUN34_YAAH"/>
    <property type="match status" value="1"/>
</dbReference>
<gene>
    <name evidence="8" type="ORF">AC578_7328</name>
</gene>
<name>A0A139HWD4_9PEZI</name>
<feature type="transmembrane region" description="Helical" evidence="7">
    <location>
        <begin position="163"/>
        <end position="184"/>
    </location>
</feature>
<evidence type="ECO:0000256" key="4">
    <source>
        <dbReference type="ARBA" id="ARBA00022989"/>
    </source>
</evidence>
<evidence type="ECO:0000256" key="3">
    <source>
        <dbReference type="ARBA" id="ARBA00022692"/>
    </source>
</evidence>
<keyword evidence="4 7" id="KW-1133">Transmembrane helix</keyword>
<dbReference type="STRING" id="321146.A0A139HWD4"/>
<dbReference type="Proteomes" id="UP000070133">
    <property type="component" value="Unassembled WGS sequence"/>
</dbReference>
<proteinExistence type="inferred from homology"/>
<comment type="subcellular location">
    <subcellularLocation>
        <location evidence="1">Membrane</location>
        <topology evidence="1">Multi-pass membrane protein</topology>
    </subcellularLocation>
</comment>
<dbReference type="GO" id="GO:0015123">
    <property type="term" value="F:acetate transmembrane transporter activity"/>
    <property type="evidence" value="ECO:0007669"/>
    <property type="project" value="TreeGrafter"/>
</dbReference>
<dbReference type="OrthoDB" id="2306919at2759"/>
<evidence type="ECO:0000256" key="2">
    <source>
        <dbReference type="ARBA" id="ARBA00005587"/>
    </source>
</evidence>
<feature type="transmembrane region" description="Helical" evidence="7">
    <location>
        <begin position="60"/>
        <end position="81"/>
    </location>
</feature>
<evidence type="ECO:0000256" key="1">
    <source>
        <dbReference type="ARBA" id="ARBA00004141"/>
    </source>
</evidence>
<keyword evidence="5 7" id="KW-0472">Membrane</keyword>
<evidence type="ECO:0000313" key="8">
    <source>
        <dbReference type="EMBL" id="KXT06781.1"/>
    </source>
</evidence>
<evidence type="ECO:0000256" key="6">
    <source>
        <dbReference type="SAM" id="MobiDB-lite"/>
    </source>
</evidence>
<dbReference type="NCBIfam" id="NF038013">
    <property type="entry name" value="AceTr_1"/>
    <property type="match status" value="1"/>
</dbReference>
<reference evidence="8 9" key="1">
    <citation type="submission" date="2015-07" db="EMBL/GenBank/DDBJ databases">
        <title>Comparative genomics of the Sigatoka disease complex on banana suggests a link between parallel evolutionary changes in Pseudocercospora fijiensis and Pseudocercospora eumusae and increased virulence on the banana host.</title>
        <authorList>
            <person name="Chang T.-C."/>
            <person name="Salvucci A."/>
            <person name="Crous P.W."/>
            <person name="Stergiopoulos I."/>
        </authorList>
    </citation>
    <scope>NUCLEOTIDE SEQUENCE [LARGE SCALE GENOMIC DNA]</scope>
    <source>
        <strain evidence="8 9">CBS 114824</strain>
    </source>
</reference>